<evidence type="ECO:0008006" key="6">
    <source>
        <dbReference type="Google" id="ProtNLM"/>
    </source>
</evidence>
<feature type="compositionally biased region" description="Gly residues" evidence="1">
    <location>
        <begin position="74"/>
        <end position="101"/>
    </location>
</feature>
<dbReference type="RefSeq" id="WP_306832975.1">
    <property type="nucleotide sequence ID" value="NZ_JAUSRA010000001.1"/>
</dbReference>
<evidence type="ECO:0000313" key="4">
    <source>
        <dbReference type="EMBL" id="MDP9796414.1"/>
    </source>
</evidence>
<feature type="compositionally biased region" description="Low complexity" evidence="1">
    <location>
        <begin position="387"/>
        <end position="399"/>
    </location>
</feature>
<dbReference type="EMBL" id="JAUSRA010000001">
    <property type="protein sequence ID" value="MDP9796414.1"/>
    <property type="molecule type" value="Genomic_DNA"/>
</dbReference>
<feature type="domain" description="CASPASE and TPR Repeat-Associated C-terminal" evidence="3">
    <location>
        <begin position="237"/>
        <end position="268"/>
    </location>
</feature>
<feature type="domain" description="CASPASE and TPR Repeat-Associated N-terminal" evidence="2">
    <location>
        <begin position="4"/>
        <end position="72"/>
    </location>
</feature>
<evidence type="ECO:0000313" key="5">
    <source>
        <dbReference type="Proteomes" id="UP001240984"/>
    </source>
</evidence>
<dbReference type="NCBIfam" id="NF038357">
    <property type="entry name" value="BN6_48550_fam"/>
    <property type="match status" value="1"/>
</dbReference>
<feature type="compositionally biased region" description="Pro residues" evidence="1">
    <location>
        <begin position="400"/>
        <end position="409"/>
    </location>
</feature>
<sequence>MTSLVLHAFAPLDGPAAPLALHQLQTLWAACGDVLGMDARVPGSPLHIMPSDWRGGPRVAAIAARERRDAGYRSAGGGLRSPGGGLRSPGGGVRSPGGGFRPPGGGFRAILRRDRDVLVLSALLTGVDDTGVNDTGWVELDRWLDDAATGGVDALIGTVRVYQVLTANPSRPPDRAALPQFATHPGWRDDRVRFGDHACGWELSPRQDTRRERRLVIAGPDTSRSALTWGAGEDELPPLARYLRHAAVLRYLYRIWTGDQRRIGSMREPGTDPDRLAAEAARLSGMSGTATGALRELSEAATAARSRGDGGLDLITDDRQFGHWLTRQLDDASTALENLRRASGHPGAPHRPSAPAEDARPSAPADRPSTPADDARPPGDRPPPPAGSSADLLTTAPEPASEPPQPARPGSPQHALRMMFTVDAVAYSTNDADGRDLVQRRILHVVTEALAELHLALTDTDRQVAGDGMSVILPANIDLPRALAQLLHGTAVALRAERGRYAEPLRLRMGVSIGKIRPAVLGYSDFTIIETNRLVESTALRTVLEGDPSLLLAALISDRLYPFTVAEGHPRLAPADFTETPVMIKTYKARAWLWTPA</sequence>
<evidence type="ECO:0000256" key="1">
    <source>
        <dbReference type="SAM" id="MobiDB-lite"/>
    </source>
</evidence>
<keyword evidence="5" id="KW-1185">Reference proteome</keyword>
<dbReference type="InterPro" id="IPR046923">
    <property type="entry name" value="CATRA-C"/>
</dbReference>
<proteinExistence type="predicted"/>
<organism evidence="4 5">
    <name type="scientific">Catenuloplanes nepalensis</name>
    <dbReference type="NCBI Taxonomy" id="587533"/>
    <lineage>
        <taxon>Bacteria</taxon>
        <taxon>Bacillati</taxon>
        <taxon>Actinomycetota</taxon>
        <taxon>Actinomycetes</taxon>
        <taxon>Micromonosporales</taxon>
        <taxon>Micromonosporaceae</taxon>
        <taxon>Catenuloplanes</taxon>
    </lineage>
</organism>
<evidence type="ECO:0000259" key="3">
    <source>
        <dbReference type="Pfam" id="PF20270"/>
    </source>
</evidence>
<name>A0ABT9MYC7_9ACTN</name>
<dbReference type="Pfam" id="PF20269">
    <property type="entry name" value="CATRA-N"/>
    <property type="match status" value="2"/>
</dbReference>
<feature type="domain" description="CASPASE and TPR Repeat-Associated C-terminal" evidence="3">
    <location>
        <begin position="272"/>
        <end position="341"/>
    </location>
</feature>
<gene>
    <name evidence="4" type="ORF">J2S43_004926</name>
</gene>
<accession>A0ABT9MYC7</accession>
<dbReference type="Proteomes" id="UP001240984">
    <property type="component" value="Unassembled WGS sequence"/>
</dbReference>
<protein>
    <recommendedName>
        <fullName evidence="6">Guanylate cyclase domain-containing protein</fullName>
    </recommendedName>
</protein>
<dbReference type="InterPro" id="IPR046922">
    <property type="entry name" value="CATRA-N"/>
</dbReference>
<evidence type="ECO:0000259" key="2">
    <source>
        <dbReference type="Pfam" id="PF20269"/>
    </source>
</evidence>
<feature type="domain" description="CASPASE and TPR Repeat-Associated N-terminal" evidence="2">
    <location>
        <begin position="104"/>
        <end position="230"/>
    </location>
</feature>
<feature type="region of interest" description="Disordered" evidence="1">
    <location>
        <begin position="72"/>
        <end position="101"/>
    </location>
</feature>
<reference evidence="4 5" key="1">
    <citation type="submission" date="2023-07" db="EMBL/GenBank/DDBJ databases">
        <title>Sequencing the genomes of 1000 actinobacteria strains.</title>
        <authorList>
            <person name="Klenk H.-P."/>
        </authorList>
    </citation>
    <scope>NUCLEOTIDE SEQUENCE [LARGE SCALE GENOMIC DNA]</scope>
    <source>
        <strain evidence="4 5">DSM 44710</strain>
    </source>
</reference>
<feature type="region of interest" description="Disordered" evidence="1">
    <location>
        <begin position="341"/>
        <end position="413"/>
    </location>
</feature>
<comment type="caution">
    <text evidence="4">The sequence shown here is derived from an EMBL/GenBank/DDBJ whole genome shotgun (WGS) entry which is preliminary data.</text>
</comment>
<dbReference type="Pfam" id="PF20270">
    <property type="entry name" value="CATRA-C"/>
    <property type="match status" value="2"/>
</dbReference>